<dbReference type="EMBL" id="JBHTMV010000002">
    <property type="protein sequence ID" value="MFD1292667.1"/>
    <property type="molecule type" value="Genomic_DNA"/>
</dbReference>
<name>A0ABW3WKM9_9FLAO</name>
<keyword evidence="2" id="KW-1185">Reference proteome</keyword>
<reference evidence="2" key="1">
    <citation type="journal article" date="2019" name="Int. J. Syst. Evol. Microbiol.">
        <title>The Global Catalogue of Microorganisms (GCM) 10K type strain sequencing project: providing services to taxonomists for standard genome sequencing and annotation.</title>
        <authorList>
            <consortium name="The Broad Institute Genomics Platform"/>
            <consortium name="The Broad Institute Genome Sequencing Center for Infectious Disease"/>
            <person name="Wu L."/>
            <person name="Ma J."/>
        </authorList>
    </citation>
    <scope>NUCLEOTIDE SEQUENCE [LARGE SCALE GENOMIC DNA]</scope>
    <source>
        <strain evidence="2">CCUG 62221</strain>
    </source>
</reference>
<comment type="caution">
    <text evidence="1">The sequence shown here is derived from an EMBL/GenBank/DDBJ whole genome shotgun (WGS) entry which is preliminary data.</text>
</comment>
<evidence type="ECO:0000313" key="1">
    <source>
        <dbReference type="EMBL" id="MFD1292667.1"/>
    </source>
</evidence>
<gene>
    <name evidence="1" type="ORF">ACFQ5N_02355</name>
</gene>
<sequence>MIYSEDQKPPTSELKKLQLRKFWFYNINPITGFRDSKQHPQPAYDGTAEVIETKKPAFRLAI</sequence>
<protein>
    <submittedName>
        <fullName evidence="1">Uncharacterized protein</fullName>
    </submittedName>
</protein>
<proteinExistence type="predicted"/>
<dbReference type="RefSeq" id="WP_386807403.1">
    <property type="nucleotide sequence ID" value="NZ_JBHTMV010000002.1"/>
</dbReference>
<evidence type="ECO:0000313" key="2">
    <source>
        <dbReference type="Proteomes" id="UP001597241"/>
    </source>
</evidence>
<dbReference type="Proteomes" id="UP001597241">
    <property type="component" value="Unassembled WGS sequence"/>
</dbReference>
<organism evidence="1 2">
    <name type="scientific">Lutibacter holmesii</name>
    <dbReference type="NCBI Taxonomy" id="1137985"/>
    <lineage>
        <taxon>Bacteria</taxon>
        <taxon>Pseudomonadati</taxon>
        <taxon>Bacteroidota</taxon>
        <taxon>Flavobacteriia</taxon>
        <taxon>Flavobacteriales</taxon>
        <taxon>Flavobacteriaceae</taxon>
        <taxon>Lutibacter</taxon>
    </lineage>
</organism>
<accession>A0ABW3WKM9</accession>